<dbReference type="Pfam" id="PF01909">
    <property type="entry name" value="NTP_transf_2"/>
    <property type="match status" value="1"/>
</dbReference>
<reference evidence="3" key="1">
    <citation type="submission" date="2016-10" db="EMBL/GenBank/DDBJ databases">
        <authorList>
            <person name="Varghese N."/>
            <person name="Submissions S."/>
        </authorList>
    </citation>
    <scope>NUCLEOTIDE SEQUENCE [LARGE SCALE GENOMIC DNA]</scope>
    <source>
        <strain evidence="3">DSM 45722</strain>
    </source>
</reference>
<evidence type="ECO:0000313" key="2">
    <source>
        <dbReference type="EMBL" id="SCX38853.1"/>
    </source>
</evidence>
<dbReference type="CDD" id="cd05403">
    <property type="entry name" value="NT_KNTase_like"/>
    <property type="match status" value="1"/>
</dbReference>
<name>A0A1G4XC59_9ACTN</name>
<gene>
    <name evidence="2" type="ORF">SAMN03159343_0521</name>
</gene>
<dbReference type="GO" id="GO:0016779">
    <property type="term" value="F:nucleotidyltransferase activity"/>
    <property type="evidence" value="ECO:0007669"/>
    <property type="project" value="InterPro"/>
</dbReference>
<dbReference type="InterPro" id="IPR043519">
    <property type="entry name" value="NT_sf"/>
</dbReference>
<dbReference type="Proteomes" id="UP000198981">
    <property type="component" value="Unassembled WGS sequence"/>
</dbReference>
<dbReference type="InterPro" id="IPR002934">
    <property type="entry name" value="Polymerase_NTP_transf_dom"/>
</dbReference>
<dbReference type="RefSeq" id="WP_207798258.1">
    <property type="nucleotide sequence ID" value="NZ_FMUH01000001.1"/>
</dbReference>
<dbReference type="SUPFAM" id="SSF81301">
    <property type="entry name" value="Nucleotidyltransferase"/>
    <property type="match status" value="1"/>
</dbReference>
<organism evidence="2 3">
    <name type="scientific">Klenkia marina</name>
    <dbReference type="NCBI Taxonomy" id="1960309"/>
    <lineage>
        <taxon>Bacteria</taxon>
        <taxon>Bacillati</taxon>
        <taxon>Actinomycetota</taxon>
        <taxon>Actinomycetes</taxon>
        <taxon>Geodermatophilales</taxon>
        <taxon>Geodermatophilaceae</taxon>
        <taxon>Klenkia</taxon>
    </lineage>
</organism>
<feature type="domain" description="Polymerase nucleotidyl transferase" evidence="1">
    <location>
        <begin position="119"/>
        <end position="156"/>
    </location>
</feature>
<evidence type="ECO:0000313" key="3">
    <source>
        <dbReference type="Proteomes" id="UP000198981"/>
    </source>
</evidence>
<accession>A0A1G4XC59</accession>
<dbReference type="AlphaFoldDB" id="A0A1G4XC59"/>
<evidence type="ECO:0000259" key="1">
    <source>
        <dbReference type="Pfam" id="PF01909"/>
    </source>
</evidence>
<keyword evidence="3" id="KW-1185">Reference proteome</keyword>
<dbReference type="EMBL" id="FMUH01000001">
    <property type="protein sequence ID" value="SCX38853.1"/>
    <property type="molecule type" value="Genomic_DNA"/>
</dbReference>
<protein>
    <recommendedName>
        <fullName evidence="1">Polymerase nucleotidyl transferase domain-containing protein</fullName>
    </recommendedName>
</protein>
<dbReference type="STRING" id="1960309.SAMN03159343_0521"/>
<sequence length="223" mass="25236">MRLQRGVLVGGVDPELARDLSRACHTAWTPLEFIARQVRRDVAEVEVALTRLVEAGYLRVIADRDGSGQEFHTSEDTGGGLANASFQKPISRARAQVLLEGVLERTRAYNADDTKPLRISEVAVFGSYTRPDVDQLGDLDLAIVLTPRTEEWLQDSHNPLHYARASGRTFQRFVDQLFWPETEAKMLLRNRSGYISLHTEDPRRFTDSVQVLYRWGDQPDADV</sequence>
<proteinExistence type="predicted"/>